<gene>
    <name evidence="2" type="ORF">M9Y10_031439</name>
    <name evidence="1" type="ORF">M9Y10_036115</name>
</gene>
<evidence type="ECO:0000313" key="3">
    <source>
        <dbReference type="Proteomes" id="UP001470230"/>
    </source>
</evidence>
<name>A0ABR2GKZ9_9EUKA</name>
<dbReference type="EMBL" id="JAPFFF010000507">
    <property type="protein sequence ID" value="KAK8834107.1"/>
    <property type="molecule type" value="Genomic_DNA"/>
</dbReference>
<dbReference type="EMBL" id="JAPFFF010000050">
    <property type="protein sequence ID" value="KAK8839734.1"/>
    <property type="molecule type" value="Genomic_DNA"/>
</dbReference>
<sequence>MQEPFTIYLRAKEPELLLSNRYKEEADKRIEIIPEKSSAFDFISIIDFINAVHFDFYAIPMIRKRDKSSYIEIYRNEIKSPIRLPILYSFIVEFGKDFSYIKVFIKNYMHDFEYINKNETLCIRLTNKIQLNQFSYQVFQSFIRPNTIIYEIAKYFTDKYHNCPDCVKYYFAQMINRTIKQENPRKIKVTIEDLLNFCPGHIRIQYLDKEKEKFSQISIVFPWIFDLIKKFQYFELDGSFRAMKPYSFCIAQGIIFNESFPFAISIAQTESTDLYANIFNHLNSITKTPLQIIGKTVLSDMGSSIISICNTFKFIQYFCHRHLIEHFGAHCVLGLLCRKILKTYSAEEYGQKCIEIKEILNNYKEERKKLNTFTLDLQNKIRDLETMISGDAGDINSNYFYIRWALWIRRDQHVGSCSNHNESLHAFINQNLSKCLTLEEKLSNLIKKTLKHCSNIQTRKGSSIRRKLKNIINLILQKTNNPTFDIFFFCDDKCKCGELLYNKQIYGVEIPCLNQILLPAKDIILDIIQILKNNKKEITINKLIYQILLYKHIFQTFQEKNRLKLVEQIFQIFPGIPVPTDKITTLVFKLHSCFHFTPPEIPEIKNMWDIHHVEPTFASSSSNQNNNNNNNNNNNTDSNWIFGEMEEEEIFFSRYQIEDKYFRKKIIMETVKEILKVYPMIGKNIHDAYEICLDNFENCFSSSKLDIAKLIAKYKITCWRCADQLAESDSFFCKENNNNIK</sequence>
<accession>A0ABR2GKZ9</accession>
<protein>
    <recommendedName>
        <fullName evidence="4">MULE transposase domain-containing protein</fullName>
    </recommendedName>
</protein>
<evidence type="ECO:0000313" key="2">
    <source>
        <dbReference type="EMBL" id="KAK8839734.1"/>
    </source>
</evidence>
<reference evidence="1 3" key="1">
    <citation type="submission" date="2024-04" db="EMBL/GenBank/DDBJ databases">
        <title>Tritrichomonas musculus Genome.</title>
        <authorList>
            <person name="Alves-Ferreira E."/>
            <person name="Grigg M."/>
            <person name="Lorenzi H."/>
            <person name="Galac M."/>
        </authorList>
    </citation>
    <scope>NUCLEOTIDE SEQUENCE [LARGE SCALE GENOMIC DNA]</scope>
    <source>
        <strain evidence="1 3">EAF2021</strain>
    </source>
</reference>
<comment type="caution">
    <text evidence="1">The sequence shown here is derived from an EMBL/GenBank/DDBJ whole genome shotgun (WGS) entry which is preliminary data.</text>
</comment>
<evidence type="ECO:0008006" key="4">
    <source>
        <dbReference type="Google" id="ProtNLM"/>
    </source>
</evidence>
<organism evidence="1 3">
    <name type="scientific">Tritrichomonas musculus</name>
    <dbReference type="NCBI Taxonomy" id="1915356"/>
    <lineage>
        <taxon>Eukaryota</taxon>
        <taxon>Metamonada</taxon>
        <taxon>Parabasalia</taxon>
        <taxon>Tritrichomonadida</taxon>
        <taxon>Tritrichomonadidae</taxon>
        <taxon>Tritrichomonas</taxon>
    </lineage>
</organism>
<proteinExistence type="predicted"/>
<evidence type="ECO:0000313" key="1">
    <source>
        <dbReference type="EMBL" id="KAK8834107.1"/>
    </source>
</evidence>
<dbReference type="Proteomes" id="UP001470230">
    <property type="component" value="Unassembled WGS sequence"/>
</dbReference>
<keyword evidence="3" id="KW-1185">Reference proteome</keyword>